<keyword evidence="3" id="KW-0698">rRNA processing</keyword>
<evidence type="ECO:0000256" key="5">
    <source>
        <dbReference type="ARBA" id="ARBA00024026"/>
    </source>
</evidence>
<dbReference type="InterPro" id="IPR006984">
    <property type="entry name" value="Fcf1/UTP23"/>
</dbReference>
<reference evidence="8 9" key="1">
    <citation type="submission" date="2016-05" db="EMBL/GenBank/DDBJ databases">
        <title>Nuclear genome of Blastocystis sp. subtype 1 NandII.</title>
        <authorList>
            <person name="Gentekaki E."/>
            <person name="Curtis B."/>
            <person name="Stairs C."/>
            <person name="Eme L."/>
            <person name="Herman E."/>
            <person name="Klimes V."/>
            <person name="Arias M.C."/>
            <person name="Elias M."/>
            <person name="Hilliou F."/>
            <person name="Klute M."/>
            <person name="Malik S.-B."/>
            <person name="Pightling A."/>
            <person name="Rachubinski R."/>
            <person name="Salas D."/>
            <person name="Schlacht A."/>
            <person name="Suga H."/>
            <person name="Archibald J."/>
            <person name="Ball S.G."/>
            <person name="Clark G."/>
            <person name="Dacks J."/>
            <person name="Van Der Giezen M."/>
            <person name="Tsaousis A."/>
            <person name="Roger A."/>
        </authorList>
    </citation>
    <scope>NUCLEOTIDE SEQUENCE [LARGE SCALE GENOMIC DNA]</scope>
    <source>
        <strain evidence="9">ATCC 50177 / NandII</strain>
    </source>
</reference>
<evidence type="ECO:0000313" key="9">
    <source>
        <dbReference type="Proteomes" id="UP000078348"/>
    </source>
</evidence>
<comment type="caution">
    <text evidence="8">The sequence shown here is derived from an EMBL/GenBank/DDBJ whole genome shotgun (WGS) entry which is preliminary data.</text>
</comment>
<dbReference type="FunFam" id="3.40.50.1010:FF:000004">
    <property type="entry name" value="rRNA-processing protein FCF1 homolog"/>
    <property type="match status" value="1"/>
</dbReference>
<protein>
    <submittedName>
        <fullName evidence="8">rRNA-processing protein FCF1</fullName>
    </submittedName>
</protein>
<evidence type="ECO:0000256" key="2">
    <source>
        <dbReference type="ARBA" id="ARBA00022517"/>
    </source>
</evidence>
<dbReference type="OrthoDB" id="76105at2759"/>
<dbReference type="SMART" id="SM00670">
    <property type="entry name" value="PINc"/>
    <property type="match status" value="1"/>
</dbReference>
<comment type="similarity">
    <text evidence="5">Belongs to the UTP23/FCF1 family. FCF1 subfamily.</text>
</comment>
<dbReference type="STRING" id="478820.A0A196SL13"/>
<dbReference type="Proteomes" id="UP000078348">
    <property type="component" value="Unassembled WGS sequence"/>
</dbReference>
<dbReference type="InterPro" id="IPR037503">
    <property type="entry name" value="Fcf1_PIN"/>
</dbReference>
<evidence type="ECO:0000256" key="3">
    <source>
        <dbReference type="ARBA" id="ARBA00022552"/>
    </source>
</evidence>
<keyword evidence="2" id="KW-0690">Ribosome biogenesis</keyword>
<dbReference type="GO" id="GO:0006364">
    <property type="term" value="P:rRNA processing"/>
    <property type="evidence" value="ECO:0007669"/>
    <property type="project" value="UniProtKB-KW"/>
</dbReference>
<dbReference type="InterPro" id="IPR029060">
    <property type="entry name" value="PIN-like_dom_sf"/>
</dbReference>
<dbReference type="GO" id="GO:0032040">
    <property type="term" value="C:small-subunit processome"/>
    <property type="evidence" value="ECO:0007669"/>
    <property type="project" value="InterPro"/>
</dbReference>
<sequence>MTKKTKTRRCAAKARILSTKDSRIVENQKKAEKAEKERKEALVHHVEQIPSAMFFKYNTALGPPFRILLDTNFINFSLQNKLDIMKSLMDCLLAKCIPYITDCVMAELEKLGPRYHVALRLAKDPRFQRLTCSHKGTYADDCLVERVRTNRCYIVATCDKDLKRRIRKIPGVPIMFIVNHRYTIERLPEAFGAPK</sequence>
<feature type="domain" description="PIN" evidence="7">
    <location>
        <begin position="65"/>
        <end position="164"/>
    </location>
</feature>
<comment type="subcellular location">
    <subcellularLocation>
        <location evidence="1">Nucleus</location>
        <location evidence="1">Nucleolus</location>
    </subcellularLocation>
</comment>
<keyword evidence="6" id="KW-0175">Coiled coil</keyword>
<dbReference type="Pfam" id="PF04900">
    <property type="entry name" value="Fcf1"/>
    <property type="match status" value="1"/>
</dbReference>
<keyword evidence="9" id="KW-1185">Reference proteome</keyword>
<evidence type="ECO:0000313" key="8">
    <source>
        <dbReference type="EMBL" id="OAO17733.1"/>
    </source>
</evidence>
<dbReference type="GO" id="GO:0042274">
    <property type="term" value="P:ribosomal small subunit biogenesis"/>
    <property type="evidence" value="ECO:0007669"/>
    <property type="project" value="UniProtKB-ARBA"/>
</dbReference>
<dbReference type="PANTHER" id="PTHR12416">
    <property type="entry name" value="RRNA-PROCESSING PROTEIN UTP23 HOMOLOG"/>
    <property type="match status" value="1"/>
</dbReference>
<dbReference type="SUPFAM" id="SSF88723">
    <property type="entry name" value="PIN domain-like"/>
    <property type="match status" value="1"/>
</dbReference>
<organism evidence="8 9">
    <name type="scientific">Blastocystis sp. subtype 1 (strain ATCC 50177 / NandII)</name>
    <dbReference type="NCBI Taxonomy" id="478820"/>
    <lineage>
        <taxon>Eukaryota</taxon>
        <taxon>Sar</taxon>
        <taxon>Stramenopiles</taxon>
        <taxon>Bigyra</taxon>
        <taxon>Opalozoa</taxon>
        <taxon>Opalinata</taxon>
        <taxon>Blastocystidae</taxon>
        <taxon>Blastocystis</taxon>
    </lineage>
</organism>
<dbReference type="InterPro" id="IPR002716">
    <property type="entry name" value="PIN_dom"/>
</dbReference>
<dbReference type="EMBL" id="LXWW01000019">
    <property type="protein sequence ID" value="OAO17733.1"/>
    <property type="molecule type" value="Genomic_DNA"/>
</dbReference>
<evidence type="ECO:0000256" key="6">
    <source>
        <dbReference type="SAM" id="Coils"/>
    </source>
</evidence>
<proteinExistence type="inferred from homology"/>
<name>A0A196SL13_BLAHN</name>
<dbReference type="AlphaFoldDB" id="A0A196SL13"/>
<keyword evidence="4" id="KW-0539">Nucleus</keyword>
<dbReference type="CDD" id="cd09864">
    <property type="entry name" value="PIN_Fcf1-like"/>
    <property type="match status" value="1"/>
</dbReference>
<evidence type="ECO:0000256" key="1">
    <source>
        <dbReference type="ARBA" id="ARBA00004604"/>
    </source>
</evidence>
<accession>A0A196SL13</accession>
<evidence type="ECO:0000259" key="7">
    <source>
        <dbReference type="SMART" id="SM00670"/>
    </source>
</evidence>
<gene>
    <name evidence="8" type="ORF">AV274_0523</name>
</gene>
<feature type="coiled-coil region" evidence="6">
    <location>
        <begin position="17"/>
        <end position="44"/>
    </location>
</feature>
<evidence type="ECO:0000256" key="4">
    <source>
        <dbReference type="ARBA" id="ARBA00023242"/>
    </source>
</evidence>
<dbReference type="Gene3D" id="3.40.50.1010">
    <property type="entry name" value="5'-nuclease"/>
    <property type="match status" value="1"/>
</dbReference>